<gene>
    <name evidence="1" type="ORF">ABVK25_010431</name>
</gene>
<dbReference type="EMBL" id="JBHFEH010000066">
    <property type="protein sequence ID" value="KAL2049334.1"/>
    <property type="molecule type" value="Genomic_DNA"/>
</dbReference>
<sequence>MPVLRAGFTIPTTNLWPIFAADIDPIPQPQPPLSKNLETWARHEHDQSSHWLKVVDEESSEVLGGGRCAVYKKRKESPYDGHGAIEAS</sequence>
<comment type="caution">
    <text evidence="1">The sequence shown here is derived from an EMBL/GenBank/DDBJ whole genome shotgun (WGS) entry which is preliminary data.</text>
</comment>
<accession>A0ABR4AUH0</accession>
<dbReference type="Proteomes" id="UP001590951">
    <property type="component" value="Unassembled WGS sequence"/>
</dbReference>
<protein>
    <submittedName>
        <fullName evidence="1">Uncharacterized protein</fullName>
    </submittedName>
</protein>
<proteinExistence type="predicted"/>
<reference evidence="1 2" key="1">
    <citation type="submission" date="2024-09" db="EMBL/GenBank/DDBJ databases">
        <title>Rethinking Asexuality: The Enigmatic Case of Functional Sexual Genes in Lepraria (Stereocaulaceae).</title>
        <authorList>
            <person name="Doellman M."/>
            <person name="Sun Y."/>
            <person name="Barcenas-Pena A."/>
            <person name="Lumbsch H.T."/>
            <person name="Grewe F."/>
        </authorList>
    </citation>
    <scope>NUCLEOTIDE SEQUENCE [LARGE SCALE GENOMIC DNA]</scope>
    <source>
        <strain evidence="1 2">Grewe 0041</strain>
    </source>
</reference>
<name>A0ABR4AUH0_9LECA</name>
<keyword evidence="2" id="KW-1185">Reference proteome</keyword>
<organism evidence="1 2">
    <name type="scientific">Lepraria finkii</name>
    <dbReference type="NCBI Taxonomy" id="1340010"/>
    <lineage>
        <taxon>Eukaryota</taxon>
        <taxon>Fungi</taxon>
        <taxon>Dikarya</taxon>
        <taxon>Ascomycota</taxon>
        <taxon>Pezizomycotina</taxon>
        <taxon>Lecanoromycetes</taxon>
        <taxon>OSLEUM clade</taxon>
        <taxon>Lecanoromycetidae</taxon>
        <taxon>Lecanorales</taxon>
        <taxon>Lecanorineae</taxon>
        <taxon>Stereocaulaceae</taxon>
        <taxon>Lepraria</taxon>
    </lineage>
</organism>
<evidence type="ECO:0000313" key="1">
    <source>
        <dbReference type="EMBL" id="KAL2049334.1"/>
    </source>
</evidence>
<evidence type="ECO:0000313" key="2">
    <source>
        <dbReference type="Proteomes" id="UP001590951"/>
    </source>
</evidence>